<dbReference type="Pfam" id="PF02423">
    <property type="entry name" value="OCD_Mu_crystall"/>
    <property type="match status" value="1"/>
</dbReference>
<dbReference type="FunFam" id="3.40.50.720:FF:000311">
    <property type="entry name" value="Ornithine cyclodeaminase"/>
    <property type="match status" value="1"/>
</dbReference>
<dbReference type="PANTHER" id="PTHR13812:SF19">
    <property type="entry name" value="KETIMINE REDUCTASE MU-CRYSTALLIN"/>
    <property type="match status" value="1"/>
</dbReference>
<dbReference type="Gene3D" id="3.30.1780.10">
    <property type="entry name" value="ornithine cyclodeaminase, domain 1"/>
    <property type="match status" value="1"/>
</dbReference>
<dbReference type="AlphaFoldDB" id="A0A5D0MGU3"/>
<dbReference type="InterPro" id="IPR003462">
    <property type="entry name" value="ODC_Mu_crystall"/>
</dbReference>
<organism evidence="2 3">
    <name type="scientific">Candidatus Mcinerneyibacterium aminivorans</name>
    <dbReference type="NCBI Taxonomy" id="2703815"/>
    <lineage>
        <taxon>Bacteria</taxon>
        <taxon>Candidatus Macinerneyibacteriota</taxon>
        <taxon>Candidatus Mcinerneyibacteria</taxon>
        <taxon>Candidatus Mcinerneyibacteriales</taxon>
        <taxon>Candidatus Mcinerneyibacteriaceae</taxon>
        <taxon>Candidatus Mcinerneyibacterium</taxon>
    </lineage>
</organism>
<evidence type="ECO:0000313" key="3">
    <source>
        <dbReference type="Proteomes" id="UP000324143"/>
    </source>
</evidence>
<dbReference type="GO" id="GO:0016491">
    <property type="term" value="F:oxidoreductase activity"/>
    <property type="evidence" value="ECO:0007669"/>
    <property type="project" value="UniProtKB-ARBA"/>
</dbReference>
<dbReference type="GO" id="GO:0019752">
    <property type="term" value="P:carboxylic acid metabolic process"/>
    <property type="evidence" value="ECO:0007669"/>
    <property type="project" value="UniProtKB-ARBA"/>
</dbReference>
<dbReference type="InterPro" id="IPR036291">
    <property type="entry name" value="NAD(P)-bd_dom_sf"/>
</dbReference>
<dbReference type="GO" id="GO:0005737">
    <property type="term" value="C:cytoplasm"/>
    <property type="evidence" value="ECO:0007669"/>
    <property type="project" value="TreeGrafter"/>
</dbReference>
<dbReference type="PANTHER" id="PTHR13812">
    <property type="entry name" value="KETIMINE REDUCTASE MU-CRYSTALLIN"/>
    <property type="match status" value="1"/>
</dbReference>
<proteinExistence type="inferred from homology"/>
<sequence>MAKKNNKNTSSERKPIKLIKRSEIAKNFTMAEAIDSMADAFASLSSGDCYVPKRYIINSQDEKLTFLLKPAFVNNRDKASIKILTQKNQNINGIPTILGVVLLIDNVTGEILSLMDGEIITALRTGAASGLATKYLSRKDSTKMALFGCGTQGKTQLKAVNEVRNLEKIWIFDKSKEAAELFAREMSESVNADIEIADNLSVLKDVDIICTATNSESPLFYKKHIKKGTHINAIGSYKPEMQELDPELIKSSLVYFDDKKNCLGESGDFKDITDESRMNNEFIIGEIGECVLKEIEGRTSSDEITIFKSVGTAIQDLIVANIIYDKSLIHNFGKEIKLYE</sequence>
<dbReference type="PIRSF" id="PIRSF001439">
    <property type="entry name" value="CryM"/>
    <property type="match status" value="1"/>
</dbReference>
<name>A0A5D0MGU3_9BACT</name>
<evidence type="ECO:0000313" key="2">
    <source>
        <dbReference type="EMBL" id="TYB32246.1"/>
    </source>
</evidence>
<gene>
    <name evidence="2" type="ORF">FXF47_00005</name>
</gene>
<dbReference type="EMBL" id="VSIX01000001">
    <property type="protein sequence ID" value="TYB32246.1"/>
    <property type="molecule type" value="Genomic_DNA"/>
</dbReference>
<comment type="caution">
    <text evidence="2">The sequence shown here is derived from an EMBL/GenBank/DDBJ whole genome shotgun (WGS) entry which is preliminary data.</text>
</comment>
<keyword evidence="3" id="KW-1185">Reference proteome</keyword>
<protein>
    <submittedName>
        <fullName evidence="2">Ornithine cyclodeaminase family protein</fullName>
    </submittedName>
</protein>
<reference evidence="2" key="1">
    <citation type="submission" date="2019-08" db="EMBL/GenBank/DDBJ databases">
        <title>Genomic characterization of a novel candidate phylum (ARYD3) from a high temperature, high salinity tertiary oil reservoir in north central Oklahoma, USA.</title>
        <authorList>
            <person name="Youssef N.H."/>
            <person name="Yadav A."/>
            <person name="Elshahed M.S."/>
        </authorList>
    </citation>
    <scope>NUCLEOTIDE SEQUENCE [LARGE SCALE GENOMIC DNA]</scope>
    <source>
        <strain evidence="2">ARYD3</strain>
    </source>
</reference>
<accession>A0A5D0MGU3</accession>
<dbReference type="InterPro" id="IPR023401">
    <property type="entry name" value="ODC_N"/>
</dbReference>
<comment type="similarity">
    <text evidence="1">Belongs to the ornithine cyclodeaminase/mu-crystallin family.</text>
</comment>
<dbReference type="Proteomes" id="UP000324143">
    <property type="component" value="Unassembled WGS sequence"/>
</dbReference>
<evidence type="ECO:0000256" key="1">
    <source>
        <dbReference type="ARBA" id="ARBA00008903"/>
    </source>
</evidence>
<dbReference type="Gene3D" id="3.40.50.720">
    <property type="entry name" value="NAD(P)-binding Rossmann-like Domain"/>
    <property type="match status" value="1"/>
</dbReference>
<dbReference type="SUPFAM" id="SSF51735">
    <property type="entry name" value="NAD(P)-binding Rossmann-fold domains"/>
    <property type="match status" value="1"/>
</dbReference>